<dbReference type="PANTHER" id="PTHR22727:SF15">
    <property type="entry name" value="MRH DOMAIN-CONTAINING PROTEIN"/>
    <property type="match status" value="1"/>
</dbReference>
<keyword evidence="7" id="KW-1133">Transmembrane helix</keyword>
<accession>A0A078AUA5</accession>
<keyword evidence="7" id="KW-0812">Transmembrane</keyword>
<dbReference type="SUPFAM" id="SSF57184">
    <property type="entry name" value="Growth factor receptor domain"/>
    <property type="match status" value="1"/>
</dbReference>
<dbReference type="Proteomes" id="UP000039865">
    <property type="component" value="Unassembled WGS sequence"/>
</dbReference>
<protein>
    <recommendedName>
        <fullName evidence="8">MRH domain-containing protein</fullName>
    </recommendedName>
</protein>
<sequence length="967" mass="110943">MYKGIVAHLQHYIVNALEQTILLGQYNKADRCFNYTMMQPLNDIPCQHECKAGQYLHADNENRTFGCKDCPVNTFSTGGGLSVDGSFGQWLHALQNTSEFIVRTKFASKCYMYFWSNWIEEECLPCQVLNAGQYLSCGEASARETSVAHEIVFELFFYKKGKLSLIYRKDTVREIDGWMSGIFEIYIDQQLVFQDQNLDDDQIAWKSLEIDIEPGIHEVIISYQKYNSAQNSHQSLDIQELRLTGLEYADLECKPCEYGYSLPGSSQCSLCPKDTFLNPEQCVECPEGTFCAQGAVAINAADICTKKRECSLDEIPIILDQKCYQDERTLWSRNFTYDYSSVTEEVCGVIDSKKILTTQQMDCDSCEAGSIRVQEGNTSYCEPCYEGSYAADWMNKKCQDCQPGHYLEKGLFLSKFLNIPEEYGFSTNCRDKDGLKCKDSNGFLAKYNRGLIAGNREQEKTITQLNINVEIFENEDPLFQNQRFEIFYKLEKFSNSSLDYFNITVNKRRVLITKIILVGSKHHNMGATRCLKCPTVIFNVNKHFQSFFSDQAKSDTCRACPQKMTSTNGNDCVKCPEDRFSFGPGSLCFGCPENTYVSENQTHCVPNGHLLQLSKTQSAFNVQQPFVYHLSQFSSKLNNESNTDPNSADYRVCKGMGQFCQHGYFGPIYSNIKTAEDDYFFKNQFFVSPTALSDFWKISDIELELSQDDRNSFLHNSFIIGLYDQNAVEHYSTLQSPGLGDKCPSNLQGKNQRIVKSLGTNIRSISIQDNAFTVHYNHGDLCFYDQNQKRFQSEIKFVCDHNEDEGWPILIKPKTQDALCNVQFVWKSKYACRQCFISEVSSLKGPCIAGERKVQLQATNECLLYSQSYLDDMSKMEHQPIDYHSEQVNQTLALKSYAQSCSFMDNYRDNRHIITIVFVSCGSAIFLIFLSIILIFRYKKFKYIYYEKVELLKSKDTHRNNFQTIDF</sequence>
<feature type="transmembrane region" description="Helical" evidence="7">
    <location>
        <begin position="913"/>
        <end position="936"/>
    </location>
</feature>
<keyword evidence="3" id="KW-1003">Cell membrane</keyword>
<dbReference type="SMART" id="SM01411">
    <property type="entry name" value="Ephrin_rec_like"/>
    <property type="match status" value="3"/>
</dbReference>
<dbReference type="InParanoid" id="A0A078AUA5"/>
<dbReference type="AlphaFoldDB" id="A0A078AUA5"/>
<feature type="domain" description="MRH" evidence="8">
    <location>
        <begin position="677"/>
        <end position="834"/>
    </location>
</feature>
<evidence type="ECO:0000313" key="9">
    <source>
        <dbReference type="EMBL" id="CDW84817.1"/>
    </source>
</evidence>
<evidence type="ECO:0000313" key="10">
    <source>
        <dbReference type="Proteomes" id="UP000039865"/>
    </source>
</evidence>
<evidence type="ECO:0000256" key="5">
    <source>
        <dbReference type="ARBA" id="ARBA00023157"/>
    </source>
</evidence>
<evidence type="ECO:0000256" key="2">
    <source>
        <dbReference type="ARBA" id="ARBA00007627"/>
    </source>
</evidence>
<dbReference type="InterPro" id="IPR039181">
    <property type="entry name" value="Elapor1/2"/>
</dbReference>
<evidence type="ECO:0000256" key="4">
    <source>
        <dbReference type="ARBA" id="ARBA00022729"/>
    </source>
</evidence>
<comment type="similarity">
    <text evidence="2">Belongs to the ELAPOR family.</text>
</comment>
<name>A0A078AUA5_STYLE</name>
<dbReference type="PROSITE" id="PS51914">
    <property type="entry name" value="MRH"/>
    <property type="match status" value="1"/>
</dbReference>
<evidence type="ECO:0000259" key="8">
    <source>
        <dbReference type="PROSITE" id="PS51914"/>
    </source>
</evidence>
<keyword evidence="4" id="KW-0732">Signal</keyword>
<gene>
    <name evidence="9" type="primary">Contig19399.g20567</name>
    <name evidence="9" type="ORF">STYLEM_13885</name>
</gene>
<dbReference type="PANTHER" id="PTHR22727">
    <property type="entry name" value="PROTEIN CBG13728"/>
    <property type="match status" value="1"/>
</dbReference>
<evidence type="ECO:0000256" key="7">
    <source>
        <dbReference type="SAM" id="Phobius"/>
    </source>
</evidence>
<dbReference type="EMBL" id="CCKQ01013179">
    <property type="protein sequence ID" value="CDW84817.1"/>
    <property type="molecule type" value="Genomic_DNA"/>
</dbReference>
<evidence type="ECO:0000256" key="3">
    <source>
        <dbReference type="ARBA" id="ARBA00022475"/>
    </source>
</evidence>
<dbReference type="GO" id="GO:0005886">
    <property type="term" value="C:plasma membrane"/>
    <property type="evidence" value="ECO:0007669"/>
    <property type="project" value="UniProtKB-SubCell"/>
</dbReference>
<evidence type="ECO:0000256" key="6">
    <source>
        <dbReference type="ARBA" id="ARBA00023180"/>
    </source>
</evidence>
<keyword evidence="6" id="KW-0325">Glycoprotein</keyword>
<dbReference type="Gene3D" id="2.70.130.10">
    <property type="entry name" value="Mannose-6-phosphate receptor binding domain"/>
    <property type="match status" value="1"/>
</dbReference>
<dbReference type="SUPFAM" id="SSF50911">
    <property type="entry name" value="Mannose 6-phosphate receptor domain"/>
    <property type="match status" value="1"/>
</dbReference>
<proteinExistence type="inferred from homology"/>
<dbReference type="InterPro" id="IPR009011">
    <property type="entry name" value="Man6P_isomerase_rcpt-bd_dom_sf"/>
</dbReference>
<keyword evidence="10" id="KW-1185">Reference proteome</keyword>
<comment type="subcellular location">
    <subcellularLocation>
        <location evidence="1">Cell membrane</location>
        <topology evidence="1">Single-pass type I membrane protein</topology>
    </subcellularLocation>
</comment>
<keyword evidence="7" id="KW-0472">Membrane</keyword>
<dbReference type="InterPro" id="IPR009030">
    <property type="entry name" value="Growth_fac_rcpt_cys_sf"/>
</dbReference>
<evidence type="ECO:0000256" key="1">
    <source>
        <dbReference type="ARBA" id="ARBA00004251"/>
    </source>
</evidence>
<dbReference type="OrthoDB" id="441817at2759"/>
<reference evidence="9 10" key="1">
    <citation type="submission" date="2014-06" db="EMBL/GenBank/DDBJ databases">
        <authorList>
            <person name="Swart Estienne"/>
        </authorList>
    </citation>
    <scope>NUCLEOTIDE SEQUENCE [LARGE SCALE GENOMIC DNA]</scope>
    <source>
        <strain evidence="9 10">130c</strain>
    </source>
</reference>
<keyword evidence="5" id="KW-1015">Disulfide bond</keyword>
<dbReference type="InterPro" id="IPR044865">
    <property type="entry name" value="MRH_dom"/>
</dbReference>
<organism evidence="9 10">
    <name type="scientific">Stylonychia lemnae</name>
    <name type="common">Ciliate</name>
    <dbReference type="NCBI Taxonomy" id="5949"/>
    <lineage>
        <taxon>Eukaryota</taxon>
        <taxon>Sar</taxon>
        <taxon>Alveolata</taxon>
        <taxon>Ciliophora</taxon>
        <taxon>Intramacronucleata</taxon>
        <taxon>Spirotrichea</taxon>
        <taxon>Stichotrichia</taxon>
        <taxon>Sporadotrichida</taxon>
        <taxon>Oxytrichidae</taxon>
        <taxon>Stylonychinae</taxon>
        <taxon>Stylonychia</taxon>
    </lineage>
</organism>